<keyword evidence="4 9" id="KW-0812">Transmembrane</keyword>
<evidence type="ECO:0000256" key="10">
    <source>
        <dbReference type="PROSITE-ProRule" id="PRU10144"/>
    </source>
</evidence>
<evidence type="ECO:0000256" key="7">
    <source>
        <dbReference type="ARBA" id="ARBA00023136"/>
    </source>
</evidence>
<dbReference type="InterPro" id="IPR039426">
    <property type="entry name" value="TonB-dep_rcpt-like"/>
</dbReference>
<comment type="similarity">
    <text evidence="9 11">Belongs to the TonB-dependent receptor family.</text>
</comment>
<dbReference type="PANTHER" id="PTHR30442:SF0">
    <property type="entry name" value="FE(3+) DICITRATE TRANSPORT PROTEIN FECA"/>
    <property type="match status" value="1"/>
</dbReference>
<keyword evidence="6 11" id="KW-0798">TonB box</keyword>
<keyword evidence="3 9" id="KW-1134">Transmembrane beta strand</keyword>
<reference evidence="15 16" key="1">
    <citation type="journal article" date="2013" name="Genome Announc.">
        <title>Complete Genome Sequence of Glaciecola psychrophila Strain 170T.</title>
        <authorList>
            <person name="Yin J."/>
            <person name="Chen J."/>
            <person name="Liu G."/>
            <person name="Yu Y."/>
            <person name="Song L."/>
            <person name="Wang X."/>
            <person name="Qu X."/>
        </authorList>
    </citation>
    <scope>NUCLEOTIDE SEQUENCE [LARGE SCALE GENOMIC DNA]</scope>
    <source>
        <strain evidence="15 16">170</strain>
    </source>
</reference>
<dbReference type="GO" id="GO:0009279">
    <property type="term" value="C:cell outer membrane"/>
    <property type="evidence" value="ECO:0007669"/>
    <property type="project" value="UniProtKB-SubCell"/>
</dbReference>
<evidence type="ECO:0000313" key="16">
    <source>
        <dbReference type="Proteomes" id="UP000011864"/>
    </source>
</evidence>
<comment type="subcellular location">
    <subcellularLocation>
        <location evidence="1 9">Cell outer membrane</location>
        <topology evidence="1 9">Multi-pass membrane protein</topology>
    </subcellularLocation>
</comment>
<dbReference type="PANTHER" id="PTHR30442">
    <property type="entry name" value="IRON III DICITRATE TRANSPORT PROTEIN FECA"/>
    <property type="match status" value="1"/>
</dbReference>
<feature type="domain" description="TonB-dependent receptor-like beta-barrel" evidence="13">
    <location>
        <begin position="351"/>
        <end position="714"/>
    </location>
</feature>
<keyword evidence="7 9" id="KW-0472">Membrane</keyword>
<evidence type="ECO:0000256" key="12">
    <source>
        <dbReference type="SAM" id="SignalP"/>
    </source>
</evidence>
<dbReference type="InterPro" id="IPR037066">
    <property type="entry name" value="Plug_dom_sf"/>
</dbReference>
<proteinExistence type="inferred from homology"/>
<feature type="chain" id="PRO_5003901100" evidence="12">
    <location>
        <begin position="32"/>
        <end position="744"/>
    </location>
</feature>
<dbReference type="HOGENOM" id="CLU_008287_17_0_6"/>
<dbReference type="InterPro" id="IPR036942">
    <property type="entry name" value="Beta-barrel_TonB_sf"/>
</dbReference>
<evidence type="ECO:0000259" key="13">
    <source>
        <dbReference type="Pfam" id="PF00593"/>
    </source>
</evidence>
<evidence type="ECO:0000256" key="1">
    <source>
        <dbReference type="ARBA" id="ARBA00004571"/>
    </source>
</evidence>
<sequence length="744" mass="83132">MINLNELRPSMNKKPLAVLITSILLSTFAVADDDNTSIERMSVIGSKEDLIKSTGSVTLIDELELEKFEYDDIGRILATVPGVNIRQEDGYGLRPNIGFRGVTPERSKKINIMEDGVLIGPAPYSASAAYYFPNTTRMTAIEVTKGPSTIKYGPNTVAGTLNLISRQVPDSQEGALDLGLGTDNYGKLHAYYGDTVGDFGFLVEGLHLKADGFKKIDGGGDTGFDKSDLMAKFNYRLDGDDYSQLIELKLSYGEETSDETYLGITDADFAENPYRRYASSQLDQMNWEHQQVQLTHHIEFSDFNATTRIYRNDFERDWFKVNEFISSQGGFVPTLQQILRDPTSEQNLPYYQTLTGDRDSTLREILVLSTNAREYYSQGMQIDFAWDLGLFGLEHEIEGGIRFHEDQIERNHIEDNFFVRSGNLQSTGEATKPTSTNTENTEALSVYIQDTLQFEDLSLTLGVRGESIDGYYQNRAPGRKQDFLKKTNRIWLPSVSAYYELSEFSGIFGGVHSGFVPTSPAQAAEVKTEKSVNYELGYRYVNSGQKAEVIGFFTDYSNLKESCSVSAGCDTDTEFNAGEVDIYGVEATLSDTYKLNSQLSLPWSIVYTHTESEFKDTFYSDFTQWGFVNEGDGVPYLADDMLSLSLGLTANNWQIFILASYSGEMKESAQAALTGDPRDSSLAGIKTDALSNVDLSGSYNLTSNSQLYAKIDNIFDTAKISSRRPFGARPTKPRQFQVGYKYRF</sequence>
<dbReference type="KEGG" id="gps:C427_4606"/>
<dbReference type="AlphaFoldDB" id="K6ZRL0"/>
<dbReference type="PROSITE" id="PS52016">
    <property type="entry name" value="TONB_DEPENDENT_REC_3"/>
    <property type="match status" value="1"/>
</dbReference>
<evidence type="ECO:0000256" key="5">
    <source>
        <dbReference type="ARBA" id="ARBA00022729"/>
    </source>
</evidence>
<evidence type="ECO:0000256" key="11">
    <source>
        <dbReference type="RuleBase" id="RU003357"/>
    </source>
</evidence>
<keyword evidence="5 12" id="KW-0732">Signal</keyword>
<dbReference type="PATRIC" id="fig|1129794.4.peg.4587"/>
<evidence type="ECO:0000256" key="6">
    <source>
        <dbReference type="ARBA" id="ARBA00023077"/>
    </source>
</evidence>
<dbReference type="eggNOG" id="COG4772">
    <property type="taxonomic scope" value="Bacteria"/>
</dbReference>
<accession>K6ZRL0</accession>
<dbReference type="Proteomes" id="UP000011864">
    <property type="component" value="Chromosome"/>
</dbReference>
<keyword evidence="2 9" id="KW-0813">Transport</keyword>
<dbReference type="SUPFAM" id="SSF56935">
    <property type="entry name" value="Porins"/>
    <property type="match status" value="1"/>
</dbReference>
<keyword evidence="8 9" id="KW-0998">Cell outer membrane</keyword>
<organism evidence="15 16">
    <name type="scientific">Paraglaciecola psychrophila 170</name>
    <dbReference type="NCBI Taxonomy" id="1129794"/>
    <lineage>
        <taxon>Bacteria</taxon>
        <taxon>Pseudomonadati</taxon>
        <taxon>Pseudomonadota</taxon>
        <taxon>Gammaproteobacteria</taxon>
        <taxon>Alteromonadales</taxon>
        <taxon>Alteromonadaceae</taxon>
        <taxon>Paraglaciecola</taxon>
    </lineage>
</organism>
<dbReference type="InterPro" id="IPR010917">
    <property type="entry name" value="TonB_rcpt_CS"/>
</dbReference>
<feature type="signal peptide" evidence="12">
    <location>
        <begin position="1"/>
        <end position="31"/>
    </location>
</feature>
<keyword evidence="16" id="KW-1185">Reference proteome</keyword>
<dbReference type="PROSITE" id="PS01156">
    <property type="entry name" value="TONB_DEPENDENT_REC_2"/>
    <property type="match status" value="1"/>
</dbReference>
<dbReference type="Pfam" id="PF00593">
    <property type="entry name" value="TonB_dep_Rec_b-barrel"/>
    <property type="match status" value="1"/>
</dbReference>
<dbReference type="Pfam" id="PF07715">
    <property type="entry name" value="Plug"/>
    <property type="match status" value="1"/>
</dbReference>
<evidence type="ECO:0000256" key="4">
    <source>
        <dbReference type="ARBA" id="ARBA00022692"/>
    </source>
</evidence>
<dbReference type="OrthoDB" id="8670144at2"/>
<dbReference type="InterPro" id="IPR000531">
    <property type="entry name" value="Beta-barrel_TonB"/>
</dbReference>
<protein>
    <submittedName>
        <fullName evidence="15">TonB-dependent receptor</fullName>
    </submittedName>
</protein>
<evidence type="ECO:0000256" key="2">
    <source>
        <dbReference type="ARBA" id="ARBA00022448"/>
    </source>
</evidence>
<evidence type="ECO:0000256" key="8">
    <source>
        <dbReference type="ARBA" id="ARBA00023237"/>
    </source>
</evidence>
<name>K6ZRL0_9ALTE</name>
<dbReference type="GO" id="GO:0033214">
    <property type="term" value="P:siderophore-iron import into cell"/>
    <property type="evidence" value="ECO:0007669"/>
    <property type="project" value="TreeGrafter"/>
</dbReference>
<dbReference type="STRING" id="1129794.C427_4606"/>
<keyword evidence="15" id="KW-0675">Receptor</keyword>
<dbReference type="EMBL" id="CP003837">
    <property type="protein sequence ID" value="AGH46705.1"/>
    <property type="molecule type" value="Genomic_DNA"/>
</dbReference>
<dbReference type="Gene3D" id="2.170.130.10">
    <property type="entry name" value="TonB-dependent receptor, plug domain"/>
    <property type="match status" value="1"/>
</dbReference>
<feature type="short sequence motif" description="TonB C-terminal box" evidence="10">
    <location>
        <begin position="727"/>
        <end position="744"/>
    </location>
</feature>
<evidence type="ECO:0000256" key="9">
    <source>
        <dbReference type="PROSITE-ProRule" id="PRU01360"/>
    </source>
</evidence>
<evidence type="ECO:0000313" key="15">
    <source>
        <dbReference type="EMBL" id="AGH46705.1"/>
    </source>
</evidence>
<dbReference type="InterPro" id="IPR012910">
    <property type="entry name" value="Plug_dom"/>
</dbReference>
<evidence type="ECO:0000256" key="3">
    <source>
        <dbReference type="ARBA" id="ARBA00022452"/>
    </source>
</evidence>
<evidence type="ECO:0000259" key="14">
    <source>
        <dbReference type="Pfam" id="PF07715"/>
    </source>
</evidence>
<feature type="domain" description="TonB-dependent receptor plug" evidence="14">
    <location>
        <begin position="50"/>
        <end position="160"/>
    </location>
</feature>
<dbReference type="Gene3D" id="2.40.170.20">
    <property type="entry name" value="TonB-dependent receptor, beta-barrel domain"/>
    <property type="match status" value="1"/>
</dbReference>
<gene>
    <name evidence="15" type="ORF">C427_4606</name>
</gene>